<evidence type="ECO:0000313" key="8">
    <source>
        <dbReference type="Proteomes" id="UP000468581"/>
    </source>
</evidence>
<organism evidence="7 8">
    <name type="scientific">Leptobacterium flavescens</name>
    <dbReference type="NCBI Taxonomy" id="472055"/>
    <lineage>
        <taxon>Bacteria</taxon>
        <taxon>Pseudomonadati</taxon>
        <taxon>Bacteroidota</taxon>
        <taxon>Flavobacteriia</taxon>
        <taxon>Flavobacteriales</taxon>
        <taxon>Flavobacteriaceae</taxon>
        <taxon>Leptobacterium</taxon>
    </lineage>
</organism>
<dbReference type="InterPro" id="IPR013324">
    <property type="entry name" value="RNA_pol_sigma_r3/r4-like"/>
</dbReference>
<dbReference type="AlphaFoldDB" id="A0A6P0UKX9"/>
<dbReference type="GO" id="GO:0003677">
    <property type="term" value="F:DNA binding"/>
    <property type="evidence" value="ECO:0007669"/>
    <property type="project" value="InterPro"/>
</dbReference>
<reference evidence="7 8" key="1">
    <citation type="submission" date="2020-01" db="EMBL/GenBank/DDBJ databases">
        <title>Leptobacterium flavescens.</title>
        <authorList>
            <person name="Wang G."/>
        </authorList>
    </citation>
    <scope>NUCLEOTIDE SEQUENCE [LARGE SCALE GENOMIC DNA]</scope>
    <source>
        <strain evidence="7 8">KCTC 22160</strain>
    </source>
</reference>
<evidence type="ECO:0000256" key="1">
    <source>
        <dbReference type="ARBA" id="ARBA00010641"/>
    </source>
</evidence>
<dbReference type="Pfam" id="PF08281">
    <property type="entry name" value="Sigma70_r4_2"/>
    <property type="match status" value="1"/>
</dbReference>
<dbReference type="CDD" id="cd06171">
    <property type="entry name" value="Sigma70_r4"/>
    <property type="match status" value="1"/>
</dbReference>
<sequence>MIRVDINNAIFISLINDGDSKAFETLYKLYYNRLLHLAKSYVGNSEDAEEIVQDALLKVWKKKKKITTNINGYLYKITRNSCLDHLRKNKTRIGLYDNFDQKDTWINYISLKDNAASLLIEQELEKQITEAIELLPEKCRRVFIKSRIEGLKQKDISEDLNISINTVENHIAKALKHMRLHLREFLSLF</sequence>
<dbReference type="NCBIfam" id="TIGR02985">
    <property type="entry name" value="Sig70_bacteroi1"/>
    <property type="match status" value="1"/>
</dbReference>
<dbReference type="Proteomes" id="UP000468581">
    <property type="component" value="Unassembled WGS sequence"/>
</dbReference>
<evidence type="ECO:0000256" key="3">
    <source>
        <dbReference type="ARBA" id="ARBA00023082"/>
    </source>
</evidence>
<comment type="similarity">
    <text evidence="1">Belongs to the sigma-70 factor family. ECF subfamily.</text>
</comment>
<dbReference type="InterPro" id="IPR013325">
    <property type="entry name" value="RNA_pol_sigma_r2"/>
</dbReference>
<dbReference type="GO" id="GO:0006352">
    <property type="term" value="P:DNA-templated transcription initiation"/>
    <property type="evidence" value="ECO:0007669"/>
    <property type="project" value="InterPro"/>
</dbReference>
<evidence type="ECO:0000259" key="6">
    <source>
        <dbReference type="Pfam" id="PF08281"/>
    </source>
</evidence>
<dbReference type="GO" id="GO:0016987">
    <property type="term" value="F:sigma factor activity"/>
    <property type="evidence" value="ECO:0007669"/>
    <property type="project" value="UniProtKB-KW"/>
</dbReference>
<feature type="domain" description="RNA polymerase sigma-70 region 2" evidence="5">
    <location>
        <begin position="26"/>
        <end position="90"/>
    </location>
</feature>
<dbReference type="InterPro" id="IPR039425">
    <property type="entry name" value="RNA_pol_sigma-70-like"/>
</dbReference>
<dbReference type="NCBIfam" id="TIGR02937">
    <property type="entry name" value="sigma70-ECF"/>
    <property type="match status" value="1"/>
</dbReference>
<evidence type="ECO:0000256" key="2">
    <source>
        <dbReference type="ARBA" id="ARBA00023015"/>
    </source>
</evidence>
<evidence type="ECO:0000259" key="5">
    <source>
        <dbReference type="Pfam" id="PF04542"/>
    </source>
</evidence>
<dbReference type="Pfam" id="PF04542">
    <property type="entry name" value="Sigma70_r2"/>
    <property type="match status" value="1"/>
</dbReference>
<dbReference type="SUPFAM" id="SSF88659">
    <property type="entry name" value="Sigma3 and sigma4 domains of RNA polymerase sigma factors"/>
    <property type="match status" value="1"/>
</dbReference>
<evidence type="ECO:0000256" key="4">
    <source>
        <dbReference type="ARBA" id="ARBA00023163"/>
    </source>
</evidence>
<gene>
    <name evidence="7" type="ORF">GWK08_10515</name>
</gene>
<dbReference type="EMBL" id="JAABOO010000002">
    <property type="protein sequence ID" value="NER13874.1"/>
    <property type="molecule type" value="Genomic_DNA"/>
</dbReference>
<dbReference type="SUPFAM" id="SSF88946">
    <property type="entry name" value="Sigma2 domain of RNA polymerase sigma factors"/>
    <property type="match status" value="1"/>
</dbReference>
<comment type="caution">
    <text evidence="7">The sequence shown here is derived from an EMBL/GenBank/DDBJ whole genome shotgun (WGS) entry which is preliminary data.</text>
</comment>
<dbReference type="InterPro" id="IPR014327">
    <property type="entry name" value="RNA_pol_sigma70_bacteroid"/>
</dbReference>
<name>A0A6P0UKX9_9FLAO</name>
<dbReference type="InterPro" id="IPR014284">
    <property type="entry name" value="RNA_pol_sigma-70_dom"/>
</dbReference>
<feature type="domain" description="RNA polymerase sigma factor 70 region 4 type 2" evidence="6">
    <location>
        <begin position="127"/>
        <end position="178"/>
    </location>
</feature>
<proteinExistence type="inferred from homology"/>
<keyword evidence="8" id="KW-1185">Reference proteome</keyword>
<evidence type="ECO:0000313" key="7">
    <source>
        <dbReference type="EMBL" id="NER13874.1"/>
    </source>
</evidence>
<keyword evidence="2" id="KW-0805">Transcription regulation</keyword>
<dbReference type="Gene3D" id="1.10.10.10">
    <property type="entry name" value="Winged helix-like DNA-binding domain superfamily/Winged helix DNA-binding domain"/>
    <property type="match status" value="1"/>
</dbReference>
<keyword evidence="3" id="KW-0731">Sigma factor</keyword>
<dbReference type="PANTHER" id="PTHR43133:SF46">
    <property type="entry name" value="RNA POLYMERASE SIGMA-70 FACTOR ECF SUBFAMILY"/>
    <property type="match status" value="1"/>
</dbReference>
<protein>
    <submittedName>
        <fullName evidence="7">RNA polymerase sigma-70 factor</fullName>
    </submittedName>
</protein>
<dbReference type="RefSeq" id="WP_163607078.1">
    <property type="nucleotide sequence ID" value="NZ_JAABOO010000002.1"/>
</dbReference>
<dbReference type="PANTHER" id="PTHR43133">
    <property type="entry name" value="RNA POLYMERASE ECF-TYPE SIGMA FACTO"/>
    <property type="match status" value="1"/>
</dbReference>
<dbReference type="InterPro" id="IPR007627">
    <property type="entry name" value="RNA_pol_sigma70_r2"/>
</dbReference>
<dbReference type="Gene3D" id="1.10.1740.10">
    <property type="match status" value="1"/>
</dbReference>
<dbReference type="InterPro" id="IPR036388">
    <property type="entry name" value="WH-like_DNA-bd_sf"/>
</dbReference>
<dbReference type="InterPro" id="IPR013249">
    <property type="entry name" value="RNA_pol_sigma70_r4_t2"/>
</dbReference>
<keyword evidence="4" id="KW-0804">Transcription</keyword>
<accession>A0A6P0UKX9</accession>